<accession>A0ABS4GZ09</accession>
<gene>
    <name evidence="2" type="ORF">J2Z20_000368</name>
</gene>
<evidence type="ECO:0000313" key="2">
    <source>
        <dbReference type="EMBL" id="MBP1935507.1"/>
    </source>
</evidence>
<dbReference type="Proteomes" id="UP001519273">
    <property type="component" value="Unassembled WGS sequence"/>
</dbReference>
<organism evidence="2 3">
    <name type="scientific">Paenibacillus sediminis</name>
    <dbReference type="NCBI Taxonomy" id="664909"/>
    <lineage>
        <taxon>Bacteria</taxon>
        <taxon>Bacillati</taxon>
        <taxon>Bacillota</taxon>
        <taxon>Bacilli</taxon>
        <taxon>Bacillales</taxon>
        <taxon>Paenibacillaceae</taxon>
        <taxon>Paenibacillus</taxon>
    </lineage>
</organism>
<name>A0ABS4GZ09_9BACL</name>
<evidence type="ECO:0000256" key="1">
    <source>
        <dbReference type="SAM" id="MobiDB-lite"/>
    </source>
</evidence>
<evidence type="ECO:0000313" key="3">
    <source>
        <dbReference type="Proteomes" id="UP001519273"/>
    </source>
</evidence>
<reference evidence="2 3" key="1">
    <citation type="submission" date="2021-03" db="EMBL/GenBank/DDBJ databases">
        <title>Genomic Encyclopedia of Type Strains, Phase IV (KMG-IV): sequencing the most valuable type-strain genomes for metagenomic binning, comparative biology and taxonomic classification.</title>
        <authorList>
            <person name="Goeker M."/>
        </authorList>
    </citation>
    <scope>NUCLEOTIDE SEQUENCE [LARGE SCALE GENOMIC DNA]</scope>
    <source>
        <strain evidence="2 3">DSM 23491</strain>
    </source>
</reference>
<feature type="region of interest" description="Disordered" evidence="1">
    <location>
        <begin position="37"/>
        <end position="64"/>
    </location>
</feature>
<dbReference type="EMBL" id="JAGGKP010000001">
    <property type="protein sequence ID" value="MBP1935507.1"/>
    <property type="molecule type" value="Genomic_DNA"/>
</dbReference>
<feature type="compositionally biased region" description="Polar residues" evidence="1">
    <location>
        <begin position="41"/>
        <end position="51"/>
    </location>
</feature>
<comment type="caution">
    <text evidence="2">The sequence shown here is derived from an EMBL/GenBank/DDBJ whole genome shotgun (WGS) entry which is preliminary data.</text>
</comment>
<dbReference type="InterPro" id="IPR043751">
    <property type="entry name" value="DUF5696"/>
</dbReference>
<proteinExistence type="predicted"/>
<dbReference type="RefSeq" id="WP_209844823.1">
    <property type="nucleotide sequence ID" value="NZ_CBCRVE010000001.1"/>
</dbReference>
<keyword evidence="3" id="KW-1185">Reference proteome</keyword>
<protein>
    <submittedName>
        <fullName evidence="2">Uncharacterized protein</fullName>
    </submittedName>
</protein>
<dbReference type="Pfam" id="PF18952">
    <property type="entry name" value="DUF5696"/>
    <property type="match status" value="1"/>
</dbReference>
<sequence>MFRKHKRKLVFFVAVVLLGGSIAYVYDSSRLVAAGGEDVTTEPSVQQTDSPPQAAEPSVPDLKDDMSTFRSNGYTMPETAAKEVPASSIRAGYEKIGENSGMTLYMNKKTFAIQLENKANGYVWSSVPEDRDMQAEELNEDWKNAMQSPFILDYFSDDASRTTSNFLSLHGKVAQMQPITNGMEVTYELPDIKVKLTVKVVLDQDGLVITLPSDTITEEGGYHLASVQMYPFLGAVRGASVPGYLFIPDGSGALIRFTDNHTLYDEPYVGKIYGNDIGVNGFEYSDSMTGYPVFGIVQGVKQNALMGVVEDGKMNADIVAYPSGVNTNFYWVSPRFNIRYGYYQPTSKTMGGINMYTKNKTEGDKQVRYELLSGNQADYAGMAQAYRGYLQEKGMLPEKADSASSTQEDIPLRVDILGGDIEKGVLKNHVIKMTSFEDAQFILTDLQKAGVTNLKAVLKGWSKDGANGAQPSAPGYADVLGGQDGLRKLREYTKQHGIDLYLYTDYSRMIDGSPRVNPRRDAVRMITSSLVNYHYVSRYVSDLFRDLDGYLLSPATAFQLAKEDFQSFHEDGIEDVAIGSTGSLLYSDYHKGLIFNRTTAAQQYGKIGDEAAKQSLHLALFGPNDYMLKYTESYFDMPLYSSQYMYETDTVPFVPMVLHGMIDYYAGYSNYNADPALDLLRMIDYGANPSFIVTKEPSWKMQNTPSSELFTTEYNDWSAEMKQQYAKVNAALKPVQHAFMIGRTVVSHGIVKVSYDNGVNVWVNYTGSDYEDGKVTVKARDFAVTGGEQS</sequence>